<evidence type="ECO:0000256" key="5">
    <source>
        <dbReference type="ARBA" id="ARBA00023136"/>
    </source>
</evidence>
<dbReference type="GO" id="GO:0005886">
    <property type="term" value="C:plasma membrane"/>
    <property type="evidence" value="ECO:0007669"/>
    <property type="project" value="UniProtKB-SubCell"/>
</dbReference>
<keyword evidence="8" id="KW-1185">Reference proteome</keyword>
<dbReference type="PANTHER" id="PTHR43701">
    <property type="entry name" value="MEMBRANE TRANSPORTER PROTEIN MJ0441-RELATED"/>
    <property type="match status" value="1"/>
</dbReference>
<proteinExistence type="inferred from homology"/>
<protein>
    <recommendedName>
        <fullName evidence="6">Probable membrane transporter protein</fullName>
    </recommendedName>
</protein>
<gene>
    <name evidence="7" type="ORF">CDO51_02065</name>
</gene>
<dbReference type="RefSeq" id="WP_089022638.1">
    <property type="nucleotide sequence ID" value="NZ_NIQC01000003.1"/>
</dbReference>
<feature type="transmembrane region" description="Helical" evidence="6">
    <location>
        <begin position="13"/>
        <end position="40"/>
    </location>
</feature>
<evidence type="ECO:0000256" key="1">
    <source>
        <dbReference type="ARBA" id="ARBA00004141"/>
    </source>
</evidence>
<keyword evidence="3 6" id="KW-0812">Transmembrane</keyword>
<keyword evidence="5 6" id="KW-0472">Membrane</keyword>
<evidence type="ECO:0000313" key="7">
    <source>
        <dbReference type="EMBL" id="OWZ84568.1"/>
    </source>
</evidence>
<dbReference type="PANTHER" id="PTHR43701:SF2">
    <property type="entry name" value="MEMBRANE TRANSPORTER PROTEIN YJNA-RELATED"/>
    <property type="match status" value="1"/>
</dbReference>
<comment type="similarity">
    <text evidence="2 6">Belongs to the 4-toluene sulfonate uptake permease (TSUP) (TC 2.A.102) family.</text>
</comment>
<sequence length="122" mass="13059">MHRNTLNKIYLSIIGWITGLINGLLGVGGGTFLIPALTYFRDLKQHIAHGTTISVIFPTAIASAVIYGANQQVDIGLAMKVIVSGALGSFLGARLMSFINPTLLKMIFATFIIITGVRLILS</sequence>
<reference evidence="7 8" key="1">
    <citation type="submission" date="2017-06" db="EMBL/GenBank/DDBJ databases">
        <title>Draft Genome Sequence of Natranaerobius trueperi halophilic, alkalithermophilic bacteria from soda lakes.</title>
        <authorList>
            <person name="Zhao B."/>
        </authorList>
    </citation>
    <scope>NUCLEOTIDE SEQUENCE [LARGE SCALE GENOMIC DNA]</scope>
    <source>
        <strain evidence="7 8">DSM 18760</strain>
    </source>
</reference>
<dbReference type="OrthoDB" id="9791444at2"/>
<keyword evidence="4 6" id="KW-1133">Transmembrane helix</keyword>
<dbReference type="Pfam" id="PF01925">
    <property type="entry name" value="TauE"/>
    <property type="match status" value="1"/>
</dbReference>
<evidence type="ECO:0000256" key="6">
    <source>
        <dbReference type="RuleBase" id="RU363041"/>
    </source>
</evidence>
<dbReference type="EMBL" id="NIQC01000003">
    <property type="protein sequence ID" value="OWZ84568.1"/>
    <property type="molecule type" value="Genomic_DNA"/>
</dbReference>
<keyword evidence="6" id="KW-1003">Cell membrane</keyword>
<evidence type="ECO:0000313" key="8">
    <source>
        <dbReference type="Proteomes" id="UP000214588"/>
    </source>
</evidence>
<dbReference type="InterPro" id="IPR051598">
    <property type="entry name" value="TSUP/Inactive_protease-like"/>
</dbReference>
<evidence type="ECO:0000256" key="3">
    <source>
        <dbReference type="ARBA" id="ARBA00022692"/>
    </source>
</evidence>
<feature type="transmembrane region" description="Helical" evidence="6">
    <location>
        <begin position="47"/>
        <end position="69"/>
    </location>
</feature>
<feature type="transmembrane region" description="Helical" evidence="6">
    <location>
        <begin position="75"/>
        <end position="96"/>
    </location>
</feature>
<dbReference type="InterPro" id="IPR002781">
    <property type="entry name" value="TM_pro_TauE-like"/>
</dbReference>
<comment type="caution">
    <text evidence="7">The sequence shown here is derived from an EMBL/GenBank/DDBJ whole genome shotgun (WGS) entry which is preliminary data.</text>
</comment>
<evidence type="ECO:0000256" key="2">
    <source>
        <dbReference type="ARBA" id="ARBA00009142"/>
    </source>
</evidence>
<evidence type="ECO:0000256" key="4">
    <source>
        <dbReference type="ARBA" id="ARBA00022989"/>
    </source>
</evidence>
<dbReference type="Proteomes" id="UP000214588">
    <property type="component" value="Unassembled WGS sequence"/>
</dbReference>
<name>A0A226BZT9_9FIRM</name>
<accession>A0A226BZT9</accession>
<organism evidence="7 8">
    <name type="scientific">Natranaerobius trueperi</name>
    <dbReference type="NCBI Taxonomy" id="759412"/>
    <lineage>
        <taxon>Bacteria</taxon>
        <taxon>Bacillati</taxon>
        <taxon>Bacillota</taxon>
        <taxon>Clostridia</taxon>
        <taxon>Natranaerobiales</taxon>
        <taxon>Natranaerobiaceae</taxon>
        <taxon>Natranaerobius</taxon>
    </lineage>
</organism>
<dbReference type="AlphaFoldDB" id="A0A226BZT9"/>
<feature type="transmembrane region" description="Helical" evidence="6">
    <location>
        <begin position="103"/>
        <end position="121"/>
    </location>
</feature>
<comment type="subcellular location">
    <subcellularLocation>
        <location evidence="6">Cell membrane</location>
        <topology evidence="6">Multi-pass membrane protein</topology>
    </subcellularLocation>
    <subcellularLocation>
        <location evidence="1">Membrane</location>
        <topology evidence="1">Multi-pass membrane protein</topology>
    </subcellularLocation>
</comment>